<sequence length="1027" mass="116315">MDYARKMIYWRGEISWENEKDRRKFRQQLSSLDYKKWKGPLPDLREILQPEEIDSLLTEDVKSRESRPTYDDDVNCFVDLVYKTGYEDGGSEPSSSSSALIRTTPIHHAARRRYCYWDKTVRKLFKIYARFDVNYTDELGVTHFHVACEYGLDDVARKFLELGRLDPDCLAQRALQVDPPLHSALRRQHEAVVKLLLEAGADPNLASVKDKGSTPLHTICQERYGDLMELFFKTSEAKGRAVLVDARDESGRTTLHASLLRCHRRVSESLLRHGANPNLVDADGATAPHVVCKRNYDDELDLVEAIFEISAEQRRRVEVDARDKSGKTPLRYALGWGNRPVVESLLKRGADANLTDPEGFTALHTICANGDDDDAEQDELTRIVLESTREVDALDKLGRTPLHLALATGCKKRLVQALLDNGANANRANAEGSTPLHIVCRRDQLDDDDSAKMLLLEIVAQVDIDAKDKKGRNPLQWAVANLRPDLIDALLARGAAHLAGFVFPAEDYFGARFDRHGYRHWNEFKLKLACRALACVERLDERGYQLDRSDASTIVKFFTKYGVFEATMDLKRRWYDSDGYASKLKAITINLSQLRDDDEEEEENEEGKKKEAAASADLPERPSLSLYDLMKLPAEEAEKLLPRTDYLKFANSYEWWKWRREYREPCVVYLCETLSGGFLRRWAPLFFSELMCHQTPILCCKKVTDRLTCSDRLNVYLAAEILRKEEVESQRPDIDAKGLSHHRTPGSLTPTTKRQSGCAKGVPVQRCSSGQSHFYTWAQIAGIYIFSIYAPPRLSQEEFIGLLNNIVDEARGKNANPRGWRLQCLGNGVGALLCMRFSLRKTKVLAVLRRATVGGAHEVSTAIALLRSCLGWRSGRVSQRTWWDELMSTITRACDASMSGALYRRRREPAYWWNDDIAECRRDCIRARRCAQRARAAVLTKSYVARSSPTLGGGYAMRLRHPGRRRLPRLTWCGERGVYAVPVGYSSANRCPTVTGGAPDSRGRRGGAPMGVSACEDRGSPWSRWDS</sequence>
<feature type="region of interest" description="Disordered" evidence="2">
    <location>
        <begin position="732"/>
        <end position="757"/>
    </location>
</feature>
<evidence type="ECO:0000256" key="2">
    <source>
        <dbReference type="SAM" id="MobiDB-lite"/>
    </source>
</evidence>
<dbReference type="SUPFAM" id="SSF48403">
    <property type="entry name" value="Ankyrin repeat"/>
    <property type="match status" value="1"/>
</dbReference>
<keyword evidence="4" id="KW-1185">Reference proteome</keyword>
<feature type="repeat" description="ANK" evidence="1">
    <location>
        <begin position="176"/>
        <end position="208"/>
    </location>
</feature>
<feature type="compositionally biased region" description="Polar residues" evidence="2">
    <location>
        <begin position="746"/>
        <end position="755"/>
    </location>
</feature>
<dbReference type="Proteomes" id="UP000479190">
    <property type="component" value="Unassembled WGS sequence"/>
</dbReference>
<dbReference type="PANTHER" id="PTHR24133">
    <property type="entry name" value="ANKYRIN DOMAIN-CONTAINING"/>
    <property type="match status" value="1"/>
</dbReference>
<evidence type="ECO:0000256" key="1">
    <source>
        <dbReference type="PROSITE-ProRule" id="PRU00023"/>
    </source>
</evidence>
<dbReference type="PANTHER" id="PTHR24133:SF40">
    <property type="entry name" value="ANKYRIN REPEAT DOMAIN 44"/>
    <property type="match status" value="1"/>
</dbReference>
<evidence type="ECO:0000313" key="4">
    <source>
        <dbReference type="Proteomes" id="UP000479190"/>
    </source>
</evidence>
<dbReference type="InterPro" id="IPR052391">
    <property type="entry name" value="E3_Ligase-Neurotoxin"/>
</dbReference>
<accession>A0A6H5J4S3</accession>
<feature type="repeat" description="ANK" evidence="1">
    <location>
        <begin position="250"/>
        <end position="282"/>
    </location>
</feature>
<organism evidence="3 4">
    <name type="scientific">Trichogramma brassicae</name>
    <dbReference type="NCBI Taxonomy" id="86971"/>
    <lineage>
        <taxon>Eukaryota</taxon>
        <taxon>Metazoa</taxon>
        <taxon>Ecdysozoa</taxon>
        <taxon>Arthropoda</taxon>
        <taxon>Hexapoda</taxon>
        <taxon>Insecta</taxon>
        <taxon>Pterygota</taxon>
        <taxon>Neoptera</taxon>
        <taxon>Endopterygota</taxon>
        <taxon>Hymenoptera</taxon>
        <taxon>Apocrita</taxon>
        <taxon>Proctotrupomorpha</taxon>
        <taxon>Chalcidoidea</taxon>
        <taxon>Trichogrammatidae</taxon>
        <taxon>Trichogramma</taxon>
    </lineage>
</organism>
<feature type="repeat" description="ANK" evidence="1">
    <location>
        <begin position="397"/>
        <end position="430"/>
    </location>
</feature>
<dbReference type="Pfam" id="PF12796">
    <property type="entry name" value="Ank_2"/>
    <property type="match status" value="2"/>
</dbReference>
<gene>
    <name evidence="3" type="ORF">TBRA_LOCUS16264</name>
</gene>
<keyword evidence="1" id="KW-0040">ANK repeat</keyword>
<protein>
    <submittedName>
        <fullName evidence="3">Uncharacterized protein</fullName>
    </submittedName>
</protein>
<feature type="compositionally biased region" description="Basic and acidic residues" evidence="2">
    <location>
        <begin position="1015"/>
        <end position="1027"/>
    </location>
</feature>
<feature type="compositionally biased region" description="Acidic residues" evidence="2">
    <location>
        <begin position="596"/>
        <end position="605"/>
    </location>
</feature>
<dbReference type="PROSITE" id="PS50297">
    <property type="entry name" value="ANK_REP_REGION"/>
    <property type="match status" value="4"/>
</dbReference>
<dbReference type="AlphaFoldDB" id="A0A6H5J4S3"/>
<dbReference type="SMART" id="SM00248">
    <property type="entry name" value="ANK"/>
    <property type="match status" value="10"/>
</dbReference>
<evidence type="ECO:0000313" key="3">
    <source>
        <dbReference type="EMBL" id="CAB0044676.1"/>
    </source>
</evidence>
<proteinExistence type="predicted"/>
<dbReference type="InterPro" id="IPR002110">
    <property type="entry name" value="Ankyrin_rpt"/>
</dbReference>
<dbReference type="PROSITE" id="PS50088">
    <property type="entry name" value="ANK_REPEAT"/>
    <property type="match status" value="4"/>
</dbReference>
<feature type="repeat" description="ANK" evidence="1">
    <location>
        <begin position="325"/>
        <end position="357"/>
    </location>
</feature>
<reference evidence="3 4" key="1">
    <citation type="submission" date="2020-02" db="EMBL/GenBank/DDBJ databases">
        <authorList>
            <person name="Ferguson B K."/>
        </authorList>
    </citation>
    <scope>NUCLEOTIDE SEQUENCE [LARGE SCALE GENOMIC DNA]</scope>
</reference>
<feature type="region of interest" description="Disordered" evidence="2">
    <location>
        <begin position="992"/>
        <end position="1027"/>
    </location>
</feature>
<name>A0A6H5J4S3_9HYME</name>
<dbReference type="Gene3D" id="1.25.40.20">
    <property type="entry name" value="Ankyrin repeat-containing domain"/>
    <property type="match status" value="2"/>
</dbReference>
<dbReference type="EMBL" id="CADCXV010001481">
    <property type="protein sequence ID" value="CAB0044676.1"/>
    <property type="molecule type" value="Genomic_DNA"/>
</dbReference>
<dbReference type="OrthoDB" id="5402602at2759"/>
<dbReference type="InterPro" id="IPR036770">
    <property type="entry name" value="Ankyrin_rpt-contain_sf"/>
</dbReference>
<feature type="region of interest" description="Disordered" evidence="2">
    <location>
        <begin position="595"/>
        <end position="617"/>
    </location>
</feature>